<sequence length="142" mass="16152">MGDCVESLIELENYVAQLSAEYYLQKLNRTIRSKNENQTNMNKMKPKKCCIKGIQGSPGKNGKNGVPGSNGINGLPGKSATMKSLWDQCTNCGKRFKLHAIYRNKKADLRKEHNNEQVIKRSPIIAVNGQKRIKNFWHFSRQ</sequence>
<evidence type="ECO:0000313" key="2">
    <source>
        <dbReference type="WBParaSite" id="PS1159_v2.g5066.t1"/>
    </source>
</evidence>
<accession>A0AC35GH77</accession>
<proteinExistence type="predicted"/>
<protein>
    <submittedName>
        <fullName evidence="2">Uncharacterized protein</fullName>
    </submittedName>
</protein>
<name>A0AC35GH77_9BILA</name>
<dbReference type="Proteomes" id="UP000887580">
    <property type="component" value="Unplaced"/>
</dbReference>
<organism evidence="1 2">
    <name type="scientific">Panagrolaimus sp. PS1159</name>
    <dbReference type="NCBI Taxonomy" id="55785"/>
    <lineage>
        <taxon>Eukaryota</taxon>
        <taxon>Metazoa</taxon>
        <taxon>Ecdysozoa</taxon>
        <taxon>Nematoda</taxon>
        <taxon>Chromadorea</taxon>
        <taxon>Rhabditida</taxon>
        <taxon>Tylenchina</taxon>
        <taxon>Panagrolaimomorpha</taxon>
        <taxon>Panagrolaimoidea</taxon>
        <taxon>Panagrolaimidae</taxon>
        <taxon>Panagrolaimus</taxon>
    </lineage>
</organism>
<dbReference type="WBParaSite" id="PS1159_v2.g5066.t1">
    <property type="protein sequence ID" value="PS1159_v2.g5066.t1"/>
    <property type="gene ID" value="PS1159_v2.g5066"/>
</dbReference>
<evidence type="ECO:0000313" key="1">
    <source>
        <dbReference type="Proteomes" id="UP000887580"/>
    </source>
</evidence>
<reference evidence="2" key="1">
    <citation type="submission" date="2022-11" db="UniProtKB">
        <authorList>
            <consortium name="WormBaseParasite"/>
        </authorList>
    </citation>
    <scope>IDENTIFICATION</scope>
</reference>